<dbReference type="NCBIfam" id="TIGR02193">
    <property type="entry name" value="heptsyl_trn_I"/>
    <property type="match status" value="1"/>
</dbReference>
<evidence type="ECO:0000256" key="9">
    <source>
        <dbReference type="ARBA" id="ARBA00043995"/>
    </source>
</evidence>
<dbReference type="Proteomes" id="UP000000270">
    <property type="component" value="Chromosome"/>
</dbReference>
<dbReference type="EMBL" id="AP009384">
    <property type="protein sequence ID" value="BAF88250.1"/>
    <property type="molecule type" value="Genomic_DNA"/>
</dbReference>
<dbReference type="HOGENOM" id="CLU_038371_6_0_5"/>
<evidence type="ECO:0000256" key="10">
    <source>
        <dbReference type="ARBA" id="ARBA00044041"/>
    </source>
</evidence>
<dbReference type="InterPro" id="IPR011908">
    <property type="entry name" value="LipoPS_heptosylTferase-I"/>
</dbReference>
<dbReference type="KEGG" id="azc:AZC_2252"/>
<dbReference type="RefSeq" id="WP_012170779.1">
    <property type="nucleotide sequence ID" value="NC_009937.1"/>
</dbReference>
<comment type="catalytic activity">
    <reaction evidence="13">
        <text>an alpha-Kdo-(2-&gt;4)-alpha-Kdo-(2-&gt;6)-lipid A + ADP-L-glycero-beta-D-manno-heptose = an L-alpha-D-Hep-(1-&gt;5)-[alpha-Kdo-(2-&gt;4)]-alpha-Kdo-(2-&gt;6)-lipid A + ADP + H(+)</text>
        <dbReference type="Rhea" id="RHEA:74067"/>
        <dbReference type="ChEBI" id="CHEBI:15378"/>
        <dbReference type="ChEBI" id="CHEBI:61506"/>
        <dbReference type="ChEBI" id="CHEBI:176431"/>
        <dbReference type="ChEBI" id="CHEBI:193068"/>
        <dbReference type="ChEBI" id="CHEBI:456216"/>
        <dbReference type="EC" id="2.4.99.23"/>
    </reaction>
</comment>
<evidence type="ECO:0000256" key="13">
    <source>
        <dbReference type="ARBA" id="ARBA00049201"/>
    </source>
</evidence>
<gene>
    <name evidence="14" type="ordered locus">AZC_2252</name>
</gene>
<dbReference type="Pfam" id="PF01075">
    <property type="entry name" value="Glyco_transf_9"/>
    <property type="match status" value="1"/>
</dbReference>
<reference evidence="14 15" key="6">
    <citation type="journal article" date="2011" name="Appl. Environ. Microbiol.">
        <title>Involvement of the azorhizobial chromosome partition gene (parA) in the onset of bacteroid differentiation during Sesbania rostrata stem nodule development.</title>
        <authorList>
            <person name="Liu CT."/>
            <person name="Lee KB."/>
            <person name="Wang YS."/>
            <person name="Peng MH."/>
            <person name="Lee KT."/>
            <person name="Suzuki S."/>
            <person name="Suzuki T."/>
            <person name="Oyaizu H."/>
        </authorList>
    </citation>
    <scope>NUCLEOTIDE SEQUENCE [LARGE SCALE GENOMIC DNA]</scope>
    <source>
        <strain evidence="15">ATCC 43989 / DSM 5975 / JCM 20966 / LMG 6465 / NBRC 14845 / NCIMB 13405 / ORS 571</strain>
    </source>
</reference>
<evidence type="ECO:0000256" key="3">
    <source>
        <dbReference type="ARBA" id="ARBA00022475"/>
    </source>
</evidence>
<keyword evidence="7" id="KW-0448">Lipopolysaccharide biosynthesis</keyword>
<dbReference type="eggNOG" id="COG0859">
    <property type="taxonomic scope" value="Bacteria"/>
</dbReference>
<dbReference type="GO" id="GO:0005886">
    <property type="term" value="C:plasma membrane"/>
    <property type="evidence" value="ECO:0007669"/>
    <property type="project" value="UniProtKB-SubCell"/>
</dbReference>
<evidence type="ECO:0000256" key="1">
    <source>
        <dbReference type="ARBA" id="ARBA00004515"/>
    </source>
</evidence>
<dbReference type="EC" id="2.4.99.23" evidence="10"/>
<evidence type="ECO:0000256" key="5">
    <source>
        <dbReference type="ARBA" id="ARBA00022676"/>
    </source>
</evidence>
<comment type="pathway">
    <text evidence="2">Bacterial outer membrane biogenesis; LPS core biosynthesis.</text>
</comment>
<dbReference type="GO" id="GO:0009244">
    <property type="term" value="P:lipopolysaccharide core region biosynthetic process"/>
    <property type="evidence" value="ECO:0007669"/>
    <property type="project" value="InterPro"/>
</dbReference>
<keyword evidence="3" id="KW-1003">Cell membrane</keyword>
<sequence length="345" mass="37099">MKVLVIKLSSLGDVVHTFPAVTDAARRLPGLVLDWAVEDAFVPLVKLHPAVRRAIPVPLRRLKKKPLAAFRSGEAQAVGAALKAERYDVVIDAQGLMKSAAVGLFTHGRRHGFDRATAREGLASLTYAKGHHLPEREHMALRIRKLFAGALGYSLDGLEADAGLVTAPPPAGPPYWVFLHGTTWGTKTWTVRHWRELAARAARAGREVKIFAHGAQEEERASAIAAELPNVERMPPLGLDAVAPVLAGAEAVVTVDTGLGHLAAALGVPTVGLYGPTNPRLTGLYGPKVLELRSLRDCAPCEKQTCRIAPDRAEGPPCLADFTGRDIWRAISLLRLGHADAMDKM</sequence>
<evidence type="ECO:0000256" key="6">
    <source>
        <dbReference type="ARBA" id="ARBA00022679"/>
    </source>
</evidence>
<evidence type="ECO:0000256" key="4">
    <source>
        <dbReference type="ARBA" id="ARBA00022519"/>
    </source>
</evidence>
<evidence type="ECO:0000313" key="15">
    <source>
        <dbReference type="Proteomes" id="UP000000270"/>
    </source>
</evidence>
<keyword evidence="4" id="KW-0997">Cell inner membrane</keyword>
<organism evidence="14 15">
    <name type="scientific">Azorhizobium caulinodans (strain ATCC 43989 / DSM 5975 / JCM 20966 / LMG 6465 / NBRC 14845 / NCIMB 13405 / ORS 571)</name>
    <dbReference type="NCBI Taxonomy" id="438753"/>
    <lineage>
        <taxon>Bacteria</taxon>
        <taxon>Pseudomonadati</taxon>
        <taxon>Pseudomonadota</taxon>
        <taxon>Alphaproteobacteria</taxon>
        <taxon>Hyphomicrobiales</taxon>
        <taxon>Xanthobacteraceae</taxon>
        <taxon>Azorhizobium</taxon>
    </lineage>
</organism>
<reference evidence="14 15" key="1">
    <citation type="journal article" date="2007" name="Appl. Environ. Microbiol.">
        <title>Rhizobial factors required for stem nodule maturation and maintenance in Sesbania rostrata-Azorhizobium caulinodans ORS571 symbiosis.</title>
        <authorList>
            <person name="Suzuki S."/>
            <person name="Aono T."/>
            <person name="Lee KB."/>
            <person name="Suzuki T."/>
            <person name="Liu CT."/>
            <person name="Miwa H."/>
            <person name="Wakao S."/>
            <person name="Iki T."/>
            <person name="Oyaizu H."/>
        </authorList>
    </citation>
    <scope>NUCLEOTIDE SEQUENCE [LARGE SCALE GENOMIC DNA]</scope>
    <source>
        <strain evidence="15">ATCC 43989 / DSM 5975 / JCM 20966 / LMG 6465 / NBRC 14845 / NCIMB 13405 / ORS 571</strain>
    </source>
</reference>
<dbReference type="CAZy" id="GT9">
    <property type="family name" value="Glycosyltransferase Family 9"/>
</dbReference>
<comment type="similarity">
    <text evidence="9">Belongs to the glycosyltransferase 9 family.</text>
</comment>
<evidence type="ECO:0000313" key="14">
    <source>
        <dbReference type="EMBL" id="BAF88250.1"/>
    </source>
</evidence>
<comment type="subcellular location">
    <subcellularLocation>
        <location evidence="1">Cell inner membrane</location>
        <topology evidence="1">Peripheral membrane protein</topology>
        <orientation evidence="1">Cytoplasmic side</orientation>
    </subcellularLocation>
</comment>
<dbReference type="PANTHER" id="PTHR30160:SF19">
    <property type="entry name" value="LIPOPOLYSACCHARIDE HEPTOSYLTRANSFERASE 1"/>
    <property type="match status" value="1"/>
</dbReference>
<dbReference type="InterPro" id="IPR002201">
    <property type="entry name" value="Glyco_trans_9"/>
</dbReference>
<reference evidence="14 15" key="3">
    <citation type="journal article" date="2008" name="BMC Genomics">
        <title>The genome of the versatile nitrogen fixer Azorhizobium caulinodans ORS571.</title>
        <authorList>
            <person name="Lee KB."/>
            <person name="Backer P.D."/>
            <person name="Aono T."/>
            <person name="Liu CT."/>
            <person name="Suzuki S."/>
            <person name="Suzuki T."/>
            <person name="Kaneko T."/>
            <person name="Yamada M."/>
            <person name="Tabata S."/>
            <person name="Kupfer D.M."/>
            <person name="Najar F.Z."/>
            <person name="Wiley G.B."/>
            <person name="Roe B."/>
            <person name="Binnewies T.T."/>
            <person name="Ussery D.W."/>
            <person name="D'Haeze W."/>
            <person name="Herder J.D."/>
            <person name="Gevers D."/>
            <person name="Vereecke D."/>
            <person name="Holsters M."/>
            <person name="Oyaizu H."/>
        </authorList>
    </citation>
    <scope>NUCLEOTIDE SEQUENCE [LARGE SCALE GENOMIC DNA]</scope>
    <source>
        <strain evidence="15">ATCC 43989 / DSM 5975 / JCM 20966 / LMG 6465 / NBRC 14845 / NCIMB 13405 / ORS 571</strain>
    </source>
</reference>
<proteinExistence type="inferred from homology"/>
<dbReference type="CDD" id="cd03789">
    <property type="entry name" value="GT9_LPS_heptosyltransferase"/>
    <property type="match status" value="1"/>
</dbReference>
<keyword evidence="8" id="KW-0472">Membrane</keyword>
<keyword evidence="5" id="KW-0328">Glycosyltransferase</keyword>
<dbReference type="GO" id="GO:0008713">
    <property type="term" value="F:ADP-heptose-lipopolysaccharide heptosyltransferase activity"/>
    <property type="evidence" value="ECO:0007669"/>
    <property type="project" value="TreeGrafter"/>
</dbReference>
<dbReference type="Gene3D" id="3.40.50.2000">
    <property type="entry name" value="Glycogen Phosphorylase B"/>
    <property type="match status" value="2"/>
</dbReference>
<evidence type="ECO:0000256" key="11">
    <source>
        <dbReference type="ARBA" id="ARBA00044190"/>
    </source>
</evidence>
<evidence type="ECO:0000256" key="2">
    <source>
        <dbReference type="ARBA" id="ARBA00004713"/>
    </source>
</evidence>
<reference evidence="14 15" key="4">
    <citation type="journal article" date="2009" name="Appl. Environ. Microbiol.">
        <title>Comparative genome-wide transcriptional profiling of Azorhizobium caulinodans ORS571 grown under free-living and symbiotic conditions.</title>
        <authorList>
            <person name="Tsukada S."/>
            <person name="Aono T."/>
            <person name="Akiba N."/>
            <person name="Lee KB."/>
            <person name="Liu CT."/>
            <person name="Toyazaki H."/>
            <person name="Oyaizu H."/>
        </authorList>
    </citation>
    <scope>NUCLEOTIDE SEQUENCE [LARGE SCALE GENOMIC DNA]</scope>
    <source>
        <strain evidence="15">ATCC 43989 / DSM 5975 / JCM 20966 / LMG 6465 / NBRC 14845 / NCIMB 13405 / ORS 571</strain>
    </source>
</reference>
<name>A8I5A7_AZOC5</name>
<reference evidence="15" key="2">
    <citation type="submission" date="2007-04" db="EMBL/GenBank/DDBJ databases">
        <title>Complete genome sequence of the nitrogen-fixing bacterium Azorhizobium caulinodans ORS571.</title>
        <authorList>
            <person name="Lee K.B."/>
            <person name="Backer P.D."/>
            <person name="Aono T."/>
            <person name="Liu C.T."/>
            <person name="Suzuki S."/>
            <person name="Suzuki T."/>
            <person name="Kaneko T."/>
            <person name="Yamada M."/>
            <person name="Tabata S."/>
            <person name="Kupfer D.M."/>
            <person name="Najar F.Z."/>
            <person name="Wiley G.B."/>
            <person name="Roe B."/>
            <person name="Binnewies T."/>
            <person name="Ussery D."/>
            <person name="Vereecke D."/>
            <person name="Gevers D."/>
            <person name="Holsters M."/>
            <person name="Oyaizu H."/>
        </authorList>
    </citation>
    <scope>NUCLEOTIDE SEQUENCE [LARGE SCALE GENOMIC DNA]</scope>
    <source>
        <strain evidence="15">ATCC 43989 / DSM 5975 / JCM 20966 / LMG 6465 / NBRC 14845 / NCIMB 13405 / ORS 571</strain>
    </source>
</reference>
<evidence type="ECO:0000256" key="7">
    <source>
        <dbReference type="ARBA" id="ARBA00022985"/>
    </source>
</evidence>
<reference evidence="14 15" key="5">
    <citation type="journal article" date="2010" name="Appl. Environ. Microbiol.">
        <title>phrR-like gene praR of Azorhizobium caulinodans ORS571 is essential for symbiosis with Sesbania rostrata and is involved in expression of reb genes.</title>
        <authorList>
            <person name="Akiba N."/>
            <person name="Aono T."/>
            <person name="Toyazaki H."/>
            <person name="Sato S."/>
            <person name="Oyaizu H."/>
        </authorList>
    </citation>
    <scope>NUCLEOTIDE SEQUENCE [LARGE SCALE GENOMIC DNA]</scope>
    <source>
        <strain evidence="15">ATCC 43989 / DSM 5975 / JCM 20966 / LMG 6465 / NBRC 14845 / NCIMB 13405 / ORS 571</strain>
    </source>
</reference>
<keyword evidence="15" id="KW-1185">Reference proteome</keyword>
<evidence type="ECO:0000256" key="12">
    <source>
        <dbReference type="ARBA" id="ARBA00044330"/>
    </source>
</evidence>
<dbReference type="PANTHER" id="PTHR30160">
    <property type="entry name" value="TETRAACYLDISACCHARIDE 4'-KINASE-RELATED"/>
    <property type="match status" value="1"/>
</dbReference>
<dbReference type="GO" id="GO:0005829">
    <property type="term" value="C:cytosol"/>
    <property type="evidence" value="ECO:0007669"/>
    <property type="project" value="TreeGrafter"/>
</dbReference>
<dbReference type="InterPro" id="IPR051199">
    <property type="entry name" value="LPS_LOS_Heptosyltrfase"/>
</dbReference>
<protein>
    <recommendedName>
        <fullName evidence="11">Lipopolysaccharide heptosyltransferase 1</fullName>
        <ecNumber evidence="10">2.4.99.23</ecNumber>
    </recommendedName>
    <alternativeName>
        <fullName evidence="12">ADP-heptose:lipopolysaccharide heptosyltransferase I</fullName>
    </alternativeName>
</protein>
<dbReference type="STRING" id="438753.AZC_2252"/>
<dbReference type="AlphaFoldDB" id="A8I5A7"/>
<keyword evidence="6 14" id="KW-0808">Transferase</keyword>
<evidence type="ECO:0000256" key="8">
    <source>
        <dbReference type="ARBA" id="ARBA00023136"/>
    </source>
</evidence>
<dbReference type="SUPFAM" id="SSF53756">
    <property type="entry name" value="UDP-Glycosyltransferase/glycogen phosphorylase"/>
    <property type="match status" value="1"/>
</dbReference>
<accession>A8I5A7</accession>